<protein>
    <submittedName>
        <fullName evidence="1">Uncharacterized protein</fullName>
    </submittedName>
</protein>
<evidence type="ECO:0000313" key="2">
    <source>
        <dbReference type="Proteomes" id="UP000651482"/>
    </source>
</evidence>
<dbReference type="Proteomes" id="UP000651482">
    <property type="component" value="Unassembled WGS sequence"/>
</dbReference>
<organism evidence="1 2">
    <name type="scientific">Yeguia hominis</name>
    <dbReference type="NCBI Taxonomy" id="2763662"/>
    <lineage>
        <taxon>Bacteria</taxon>
        <taxon>Bacillati</taxon>
        <taxon>Bacillota</taxon>
        <taxon>Clostridia</taxon>
        <taxon>Eubacteriales</taxon>
        <taxon>Yeguiaceae</taxon>
        <taxon>Yeguia</taxon>
    </lineage>
</organism>
<accession>A0A926HMS8</accession>
<comment type="caution">
    <text evidence="1">The sequence shown here is derived from an EMBL/GenBank/DDBJ whole genome shotgun (WGS) entry which is preliminary data.</text>
</comment>
<reference evidence="1" key="1">
    <citation type="submission" date="2020-08" db="EMBL/GenBank/DDBJ databases">
        <title>Genome public.</title>
        <authorList>
            <person name="Liu C."/>
            <person name="Sun Q."/>
        </authorList>
    </citation>
    <scope>NUCLEOTIDE SEQUENCE</scope>
    <source>
        <strain evidence="1">NSJ-40</strain>
    </source>
</reference>
<proteinExistence type="predicted"/>
<name>A0A926HMS8_9FIRM</name>
<dbReference type="AlphaFoldDB" id="A0A926HMS8"/>
<sequence>MPTVLWLPLPANRQHNRKRERTLLLFCSLLIFRAAGFLRTAALFSQYCDAFSDLLYACTPGAKCDIYHSADCPLRGKRTLGRMQCEIRFFEKMEPVQRQGAVPVFCAQFDETQVFSGRKWENKKLHLRT</sequence>
<dbReference type="EMBL" id="JACRSN010000006">
    <property type="protein sequence ID" value="MBC8533462.1"/>
    <property type="molecule type" value="Genomic_DNA"/>
</dbReference>
<gene>
    <name evidence="1" type="ORF">IAG03_05480</name>
</gene>
<dbReference type="RefSeq" id="WP_249318843.1">
    <property type="nucleotide sequence ID" value="NZ_JACRSN010000006.1"/>
</dbReference>
<keyword evidence="2" id="KW-1185">Reference proteome</keyword>
<evidence type="ECO:0000313" key="1">
    <source>
        <dbReference type="EMBL" id="MBC8533462.1"/>
    </source>
</evidence>